<dbReference type="EMBL" id="VXMH01000010">
    <property type="protein sequence ID" value="MYC93625.1"/>
    <property type="molecule type" value="Genomic_DNA"/>
</dbReference>
<sequence>MTSFKYPHNFICWQGGANTDLRLCAIYCTDFVPVYAGVLALPGARFHFHSGHPDGRTRIESIDSLAIRMLESSTVMSHL</sequence>
<name>A0A6B1D2A2_9CHLR</name>
<organism evidence="1">
    <name type="scientific">Caldilineaceae bacterium SB0661_bin_32</name>
    <dbReference type="NCBI Taxonomy" id="2605255"/>
    <lineage>
        <taxon>Bacteria</taxon>
        <taxon>Bacillati</taxon>
        <taxon>Chloroflexota</taxon>
        <taxon>Caldilineae</taxon>
        <taxon>Caldilineales</taxon>
        <taxon>Caldilineaceae</taxon>
    </lineage>
</organism>
<comment type="caution">
    <text evidence="1">The sequence shown here is derived from an EMBL/GenBank/DDBJ whole genome shotgun (WGS) entry which is preliminary data.</text>
</comment>
<proteinExistence type="predicted"/>
<accession>A0A6B1D2A2</accession>
<protein>
    <submittedName>
        <fullName evidence="1">Uncharacterized protein</fullName>
    </submittedName>
</protein>
<reference evidence="1" key="1">
    <citation type="submission" date="2019-09" db="EMBL/GenBank/DDBJ databases">
        <title>Characterisation of the sponge microbiome using genome-centric metagenomics.</title>
        <authorList>
            <person name="Engelberts J.P."/>
            <person name="Robbins S.J."/>
            <person name="De Goeij J.M."/>
            <person name="Aranda M."/>
            <person name="Bell S.C."/>
            <person name="Webster N.S."/>
        </authorList>
    </citation>
    <scope>NUCLEOTIDE SEQUENCE</scope>
    <source>
        <strain evidence="1">SB0661_bin_32</strain>
    </source>
</reference>
<gene>
    <name evidence="1" type="ORF">F4X14_01525</name>
</gene>
<dbReference type="AlphaFoldDB" id="A0A6B1D2A2"/>
<evidence type="ECO:0000313" key="1">
    <source>
        <dbReference type="EMBL" id="MYC93625.1"/>
    </source>
</evidence>